<dbReference type="Gene3D" id="3.40.50.300">
    <property type="entry name" value="P-loop containing nucleotide triphosphate hydrolases"/>
    <property type="match status" value="1"/>
</dbReference>
<organism evidence="1 2">
    <name type="scientific">Polaribacter ponticola</name>
    <dbReference type="NCBI Taxonomy" id="2978475"/>
    <lineage>
        <taxon>Bacteria</taxon>
        <taxon>Pseudomonadati</taxon>
        <taxon>Bacteroidota</taxon>
        <taxon>Flavobacteriia</taxon>
        <taxon>Flavobacteriales</taxon>
        <taxon>Flavobacteriaceae</taxon>
    </lineage>
</organism>
<name>A0ABT5SCH1_9FLAO</name>
<reference evidence="1" key="1">
    <citation type="submission" date="2023-02" db="EMBL/GenBank/DDBJ databases">
        <title>Polaribacter ponticola sp. nov., isolated from seawater.</title>
        <authorList>
            <person name="Baek J.H."/>
            <person name="Kim J.M."/>
            <person name="Choi D.G."/>
            <person name="Jeon C.O."/>
        </authorList>
    </citation>
    <scope>NUCLEOTIDE SEQUENCE</scope>
    <source>
        <strain evidence="1">MSW5</strain>
    </source>
</reference>
<keyword evidence="2" id="KW-1185">Reference proteome</keyword>
<comment type="caution">
    <text evidence="1">The sequence shown here is derived from an EMBL/GenBank/DDBJ whole genome shotgun (WGS) entry which is preliminary data.</text>
</comment>
<evidence type="ECO:0008006" key="3">
    <source>
        <dbReference type="Google" id="ProtNLM"/>
    </source>
</evidence>
<gene>
    <name evidence="1" type="ORF">N5A56_011340</name>
</gene>
<dbReference type="EMBL" id="JAOSLC020000003">
    <property type="protein sequence ID" value="MDD7914972.1"/>
    <property type="molecule type" value="Genomic_DNA"/>
</dbReference>
<dbReference type="InterPro" id="IPR027417">
    <property type="entry name" value="P-loop_NTPase"/>
</dbReference>
<dbReference type="Proteomes" id="UP001151478">
    <property type="component" value="Unassembled WGS sequence"/>
</dbReference>
<dbReference type="SUPFAM" id="SSF52540">
    <property type="entry name" value="P-loop containing nucleoside triphosphate hydrolases"/>
    <property type="match status" value="1"/>
</dbReference>
<sequence>MKLCYFFFQYNLGWLKSIVPLRVRSSLIIFDRYYDDLIADNKRYRYGGGDKVAKLFRSFIKKPALYFILVTDAETIYKRKQEVTFSELENQVEKYKSLVDNKRYFEIDVSKKPAKIVSNVTAILMKKMYERR</sequence>
<evidence type="ECO:0000313" key="1">
    <source>
        <dbReference type="EMBL" id="MDD7914972.1"/>
    </source>
</evidence>
<protein>
    <recommendedName>
        <fullName evidence="3">Thymidylate kinase-like domain-containing protein</fullName>
    </recommendedName>
</protein>
<evidence type="ECO:0000313" key="2">
    <source>
        <dbReference type="Proteomes" id="UP001151478"/>
    </source>
</evidence>
<accession>A0ABT5SCH1</accession>
<proteinExistence type="predicted"/>